<feature type="repeat" description="Filamin" evidence="3">
    <location>
        <begin position="45"/>
        <end position="138"/>
    </location>
</feature>
<dbReference type="OMA" id="RFQIDCQ"/>
<dbReference type="OrthoDB" id="5334309at2759"/>
<sequence>MFKVSQDIYLNASDSANHSKVFGKYQKAPDDDTYKLNENSVFVSPELTEVDKIQILHFPEDAVAVNEFVDFVIKRNGVRGNFEVKFETPSGIVTKIPLINLDPERIGVRLNPAFEGLYKVHITCNTVKLMGSPYFLVAQITNEEAGNQTKLPTFQSDPTKITHRGEGLQRIVLNEKNEFIVDASSAGNNILLVGICGPKGQCDEVSIKHMGRNVYDVTYRVQDPGQYVIAAKWGEDHIPGSPFTLGTL</sequence>
<dbReference type="FunFam" id="2.60.40.10:FF:000096">
    <property type="entry name" value="filamin-C isoform X2"/>
    <property type="match status" value="1"/>
</dbReference>
<dbReference type="AlphaFoldDB" id="A0A7R8UNG3"/>
<gene>
    <name evidence="4" type="ORF">HERILL_LOCUS6993</name>
</gene>
<dbReference type="SMART" id="SM00557">
    <property type="entry name" value="IG_FLMN"/>
    <property type="match status" value="2"/>
</dbReference>
<evidence type="ECO:0008006" key="6">
    <source>
        <dbReference type="Google" id="ProtNLM"/>
    </source>
</evidence>
<comment type="similarity">
    <text evidence="1">Belongs to the filamin family.</text>
</comment>
<evidence type="ECO:0000256" key="2">
    <source>
        <dbReference type="ARBA" id="ARBA00022737"/>
    </source>
</evidence>
<dbReference type="InterPro" id="IPR044801">
    <property type="entry name" value="Filamin"/>
</dbReference>
<dbReference type="InParanoid" id="A0A7R8UNG3"/>
<dbReference type="EMBL" id="LR899011">
    <property type="protein sequence ID" value="CAD7084078.1"/>
    <property type="molecule type" value="Genomic_DNA"/>
</dbReference>
<dbReference type="GO" id="GO:0051015">
    <property type="term" value="F:actin filament binding"/>
    <property type="evidence" value="ECO:0007669"/>
    <property type="project" value="InterPro"/>
</dbReference>
<feature type="repeat" description="Filamin" evidence="3">
    <location>
        <begin position="153"/>
        <end position="247"/>
    </location>
</feature>
<accession>A0A7R8UNG3</accession>
<evidence type="ECO:0000256" key="1">
    <source>
        <dbReference type="ARBA" id="ARBA00009238"/>
    </source>
</evidence>
<proteinExistence type="inferred from homology"/>
<name>A0A7R8UNG3_HERIL</name>
<dbReference type="PANTHER" id="PTHR38537">
    <property type="entry name" value="JITTERBUG, ISOFORM N"/>
    <property type="match status" value="1"/>
</dbReference>
<keyword evidence="5" id="KW-1185">Reference proteome</keyword>
<evidence type="ECO:0000256" key="3">
    <source>
        <dbReference type="PROSITE-ProRule" id="PRU00087"/>
    </source>
</evidence>
<dbReference type="Pfam" id="PF00630">
    <property type="entry name" value="Filamin"/>
    <property type="match status" value="1"/>
</dbReference>
<dbReference type="InterPro" id="IPR014756">
    <property type="entry name" value="Ig_E-set"/>
</dbReference>
<evidence type="ECO:0000313" key="4">
    <source>
        <dbReference type="EMBL" id="CAD7084078.1"/>
    </source>
</evidence>
<reference evidence="4 5" key="1">
    <citation type="submission" date="2020-11" db="EMBL/GenBank/DDBJ databases">
        <authorList>
            <person name="Wallbank WR R."/>
            <person name="Pardo Diaz C."/>
            <person name="Kozak K."/>
            <person name="Martin S."/>
            <person name="Jiggins C."/>
            <person name="Moest M."/>
            <person name="Warren A I."/>
            <person name="Generalovic N T."/>
            <person name="Byers J.R.P. K."/>
            <person name="Montejo-Kovacevich G."/>
            <person name="Yen C E."/>
        </authorList>
    </citation>
    <scope>NUCLEOTIDE SEQUENCE [LARGE SCALE GENOMIC DNA]</scope>
</reference>
<protein>
    <recommendedName>
        <fullName evidence="6">Filamin</fullName>
    </recommendedName>
</protein>
<dbReference type="PROSITE" id="PS50194">
    <property type="entry name" value="FILAMIN_REPEAT"/>
    <property type="match status" value="2"/>
</dbReference>
<dbReference type="InterPro" id="IPR001298">
    <property type="entry name" value="Filamin/ABP280_rpt"/>
</dbReference>
<keyword evidence="2" id="KW-0677">Repeat</keyword>
<dbReference type="SUPFAM" id="SSF81296">
    <property type="entry name" value="E set domains"/>
    <property type="match status" value="2"/>
</dbReference>
<evidence type="ECO:0000313" key="5">
    <source>
        <dbReference type="Proteomes" id="UP000594454"/>
    </source>
</evidence>
<dbReference type="InterPro" id="IPR013783">
    <property type="entry name" value="Ig-like_fold"/>
</dbReference>
<dbReference type="Proteomes" id="UP000594454">
    <property type="component" value="Chromosome 3"/>
</dbReference>
<organism evidence="4 5">
    <name type="scientific">Hermetia illucens</name>
    <name type="common">Black soldier fly</name>
    <dbReference type="NCBI Taxonomy" id="343691"/>
    <lineage>
        <taxon>Eukaryota</taxon>
        <taxon>Metazoa</taxon>
        <taxon>Ecdysozoa</taxon>
        <taxon>Arthropoda</taxon>
        <taxon>Hexapoda</taxon>
        <taxon>Insecta</taxon>
        <taxon>Pterygota</taxon>
        <taxon>Neoptera</taxon>
        <taxon>Endopterygota</taxon>
        <taxon>Diptera</taxon>
        <taxon>Brachycera</taxon>
        <taxon>Stratiomyomorpha</taxon>
        <taxon>Stratiomyidae</taxon>
        <taxon>Hermetiinae</taxon>
        <taxon>Hermetia</taxon>
    </lineage>
</organism>
<dbReference type="Gene3D" id="2.60.40.10">
    <property type="entry name" value="Immunoglobulins"/>
    <property type="match status" value="2"/>
</dbReference>
<dbReference type="InterPro" id="IPR017868">
    <property type="entry name" value="Filamin/ABP280_repeat-like"/>
</dbReference>
<dbReference type="GO" id="GO:0030036">
    <property type="term" value="P:actin cytoskeleton organization"/>
    <property type="evidence" value="ECO:0007669"/>
    <property type="project" value="InterPro"/>
</dbReference>
<dbReference type="PANTHER" id="PTHR38537:SF8">
    <property type="entry name" value="FILAMIN-A"/>
    <property type="match status" value="1"/>
</dbReference>